<evidence type="ECO:0000256" key="1">
    <source>
        <dbReference type="SAM" id="MobiDB-lite"/>
    </source>
</evidence>
<feature type="region of interest" description="Disordered" evidence="1">
    <location>
        <begin position="93"/>
        <end position="122"/>
    </location>
</feature>
<name>A0A9W6YC16_9STRA</name>
<keyword evidence="3" id="KW-1185">Reference proteome</keyword>
<feature type="compositionally biased region" description="Basic and acidic residues" evidence="1">
    <location>
        <begin position="251"/>
        <end position="261"/>
    </location>
</feature>
<feature type="compositionally biased region" description="Basic residues" evidence="1">
    <location>
        <begin position="110"/>
        <end position="122"/>
    </location>
</feature>
<dbReference type="AlphaFoldDB" id="A0A9W6YC16"/>
<proteinExistence type="predicted"/>
<gene>
    <name evidence="2" type="ORF">Pfra01_002546000</name>
</gene>
<dbReference type="Proteomes" id="UP001165121">
    <property type="component" value="Unassembled WGS sequence"/>
</dbReference>
<reference evidence="2" key="1">
    <citation type="submission" date="2023-04" db="EMBL/GenBank/DDBJ databases">
        <title>Phytophthora fragariaefolia NBRC 109709.</title>
        <authorList>
            <person name="Ichikawa N."/>
            <person name="Sato H."/>
            <person name="Tonouchi N."/>
        </authorList>
    </citation>
    <scope>NUCLEOTIDE SEQUENCE</scope>
    <source>
        <strain evidence="2">NBRC 109709</strain>
    </source>
</reference>
<accession>A0A9W6YC16</accession>
<protein>
    <submittedName>
        <fullName evidence="2">Unnamed protein product</fullName>
    </submittedName>
</protein>
<feature type="region of interest" description="Disordered" evidence="1">
    <location>
        <begin position="197"/>
        <end position="287"/>
    </location>
</feature>
<evidence type="ECO:0000313" key="2">
    <source>
        <dbReference type="EMBL" id="GMF58998.1"/>
    </source>
</evidence>
<dbReference type="EMBL" id="BSXT01004806">
    <property type="protein sequence ID" value="GMF58998.1"/>
    <property type="molecule type" value="Genomic_DNA"/>
</dbReference>
<sequence>MRPADSGETCCWRGGYAIGQSVAVVQDQDQVAQVKTKLLKHKLWTTVITDHELTANAACSVLRLTSNRCCVPAAMARTKRKWTREAIEEALLQNTRVNASPAEPEDAAAKRKRQRRRSNKKRNLIKELRALSVTETESANPQAVPVIQDQPMLQAQTTMEQEGKQEEDDPADHHRRFAVAYAEGQRQAALDAQLQVTHPSSADRAAVKRARNAERQRARRANMTASQTERVKDRERVRRKAARSRMTASQTERRRAKDRERQRARRAQLTGPQRAATRVADRQRRQDRRAAKMLTNAPRPNMKIKLGVQRFVLSKQTKSVMSSASKTVSAVRRPNDATVM</sequence>
<comment type="caution">
    <text evidence="2">The sequence shown here is derived from an EMBL/GenBank/DDBJ whole genome shotgun (WGS) entry which is preliminary data.</text>
</comment>
<organism evidence="2 3">
    <name type="scientific">Phytophthora fragariaefolia</name>
    <dbReference type="NCBI Taxonomy" id="1490495"/>
    <lineage>
        <taxon>Eukaryota</taxon>
        <taxon>Sar</taxon>
        <taxon>Stramenopiles</taxon>
        <taxon>Oomycota</taxon>
        <taxon>Peronosporomycetes</taxon>
        <taxon>Peronosporales</taxon>
        <taxon>Peronosporaceae</taxon>
        <taxon>Phytophthora</taxon>
    </lineage>
</organism>
<evidence type="ECO:0000313" key="3">
    <source>
        <dbReference type="Proteomes" id="UP001165121"/>
    </source>
</evidence>